<dbReference type="Proteomes" id="UP000249757">
    <property type="component" value="Unassembled WGS sequence"/>
</dbReference>
<accession>A0A922T3K8</accession>
<dbReference type="InterPro" id="IPR043472">
    <property type="entry name" value="Macro_dom-like"/>
</dbReference>
<dbReference type="SMART" id="SM00355">
    <property type="entry name" value="ZnF_C2H2"/>
    <property type="match status" value="4"/>
</dbReference>
<feature type="compositionally biased region" description="Acidic residues" evidence="1">
    <location>
        <begin position="585"/>
        <end position="599"/>
    </location>
</feature>
<feature type="compositionally biased region" description="Basic and acidic residues" evidence="1">
    <location>
        <begin position="1535"/>
        <end position="1549"/>
    </location>
</feature>
<comment type="caution">
    <text evidence="3">The sequence shown here is derived from an EMBL/GenBank/DDBJ whole genome shotgun (WGS) entry which is preliminary data.</text>
</comment>
<feature type="compositionally biased region" description="Basic and acidic residues" evidence="1">
    <location>
        <begin position="522"/>
        <end position="534"/>
    </location>
</feature>
<name>A0A922T3K8_9PLEO</name>
<evidence type="ECO:0000313" key="4">
    <source>
        <dbReference type="Proteomes" id="UP000249757"/>
    </source>
</evidence>
<dbReference type="EMBL" id="NRDI02000001">
    <property type="protein sequence ID" value="KAI1520930.1"/>
    <property type="molecule type" value="Genomic_DNA"/>
</dbReference>
<gene>
    <name evidence="3" type="ORF">Ptr86124_001298</name>
</gene>
<dbReference type="PANTHER" id="PTHR11106">
    <property type="entry name" value="GANGLIOSIDE INDUCED DIFFERENTIATION ASSOCIATED PROTEIN 2-RELATED"/>
    <property type="match status" value="1"/>
</dbReference>
<feature type="compositionally biased region" description="Basic and acidic residues" evidence="1">
    <location>
        <begin position="607"/>
        <end position="619"/>
    </location>
</feature>
<feature type="region of interest" description="Disordered" evidence="1">
    <location>
        <begin position="103"/>
        <end position="135"/>
    </location>
</feature>
<dbReference type="PANTHER" id="PTHR11106:SF27">
    <property type="entry name" value="MACRO DOMAIN-CONTAINING PROTEIN"/>
    <property type="match status" value="1"/>
</dbReference>
<reference evidence="4" key="1">
    <citation type="journal article" date="2022" name="Microb. Genom.">
        <title>A global pangenome for the wheat fungal pathogen Pyrenophora tritici-repentis and prediction of effector protein structural homology.</title>
        <authorList>
            <person name="Moolhuijzen P.M."/>
            <person name="See P.T."/>
            <person name="Shi G."/>
            <person name="Powell H.R."/>
            <person name="Cockram J."/>
            <person name="Jorgensen L.N."/>
            <person name="Benslimane H."/>
            <person name="Strelkov S.E."/>
            <person name="Turner J."/>
            <person name="Liu Z."/>
            <person name="Moffat C.S."/>
        </authorList>
    </citation>
    <scope>NUCLEOTIDE SEQUENCE [LARGE SCALE GENOMIC DNA]</scope>
</reference>
<dbReference type="Pfam" id="PF26082">
    <property type="entry name" value="zf-C2H2_AcuF"/>
    <property type="match status" value="1"/>
</dbReference>
<feature type="domain" description="Macro" evidence="2">
    <location>
        <begin position="646"/>
        <end position="831"/>
    </location>
</feature>
<sequence length="1809" mass="202694">MSSLRLATAINVRAFQNLTNALSMSQGQWTGSIEGEALADEIGRFRVWAGNLGALQKGHSSLDYRLRDSPVLSNNALKLLHELEHNLNESHAVVSGVRLPYEAQGGTAEPKQDDDDDGFYSEDEEDEGEGEPNSELKVRFEDMIDIIDNLYKLSVRIRTPSIRSRSLKASSYMQKDPETGVDVLSMYAELDLKHVQELLSDLRRSFPNNEEMDKDFLIVRLSKSITLRRRNFKYWKRHRDKLGAATGDELFQAGVIVTAEEPGTARNDTLEAQPAIPLITTRQEAPSQKTGRTFLSGTEATQHHQSLDDIVDTKSVTSYAVTVKDLHGKAVSLPPPPQTANGEKDFECPYCWIVCPARYGNSRAWKTHLLQDLQPYCCTYPDCESSEQLFRSRREWAEHEASHRKVWRCPEHSAAMYNSQTGLENHFRHQHPDSFSEIQLLTAVKVGETTTIDMREQCPICYAPADMEGLGDFHSHIANHLERIATFALPHSRDDDEDGTSGVASRGSSNSQYLPSSLPTRTTDKHDDREETEHGILQLDEPSDSLRMVNPSHALLSTESLQQLPDESQNRLQMIPKLLNTSHEEEGDPSDTWSDDEPSVDIQNHSSRREASTPEIKRSRKDQIISVANIPSLRSLYITGQIIQRDQSYAPNVFYNQLISFIHHDLTRLKVDAIVNNAPTDLSLSPANNTLHSAIFKAAGPGLTEEAKLKADIKVGQVGLTQGHDLPSSWIIHAAGLKYNWSKGYDQFKVLSSCYQSALEMATYHGIKTIAFPCLGTGGCGFPARVAARIALQEIRDYLDSHPKHGLERIVICVKTDFDKKAYMSFFPVFFPPTHGDLDRARTAELSVDGARPAAQVLDSRAQVQKAVTGLQEVFGSEFPNMKTDYFEPLRSTEFSLTSIYDYISRPQERARNFDDVMLLCSVTTSVCGTIAEMTETAKNTENTERVYQRILGETNNQMRVAHGHDLDRFLNYVHVFAECLTTTPNKKTFKDFKLRQVRKILKEYGAKGQTQDTKDGRDYSDDILFSQQYQQENASSRHRNVIGLQQIPSVARLFRIGDLEAKPTLAHPSETFNHMVCLVREDIMKLEVDIMVNSTDSSFLGMGVLDRSVFKKGGPELMEQIKKFGTCNEGDVKVTPGYLLPAKHILHAIPPEQFSKSNKGILRNIYREILHTAVLLKATSIAIPSIGTGRLNYPRRDCASLAMEEVKRFLESADPNNTLEKIIFVVYSSNDEFVYKSLLPVYFPLPQHNAYTPVQFTMQPPDIQGDPSSPKRTSTDPVSLLASLSGEHHVVRLGNQSETWRSINSDEEEALIRFESHARSCIDCKDISGLYEIEQGLCKKGYRLAQAVVHYLQMSPDEDVYSSGARNGKRDKLNIPADMFPISLILLQTVEKSTRDGEQGKPFVESLSLPTRILAYLTDDLKVRPGSYIGQHIKEIAAALGADQEDVTPALIRLAKYGAVHNTLDKDTWVISQQVTDHPILQENRSVESRESKLDPALAEKLMKWTESSHTPQTMHQLDSDPQVPSVSVSVTPKDAKDSAENEDDRPHSTPTYANAEEVVNIGANTQTQDKPVEKEPTVTNSYLCPDFQCDKVFQSSAARLHHFMECHSLSETEHEDALAPESETKPELDPALAESIMSYMVHMSRTPLERQGQTVRQLAAALQVPTRRIWPAIRYLSAMGLIYRPSDSEYRPSDAETWAVSLTASDAVHDVDKIIHAVIENNKESEGGNGNSNTNPAISPYVRIRTYLKEMKGGRMPMSNLAARLAIPITVVMLALQRLRDEGLVENEGDPFWWAATTKLVGLRDGE</sequence>
<dbReference type="OrthoDB" id="6133115at2759"/>
<protein>
    <submittedName>
        <fullName evidence="3">Macro domain containing protein</fullName>
    </submittedName>
</protein>
<dbReference type="InterPro" id="IPR002589">
    <property type="entry name" value="Macro_dom"/>
</dbReference>
<feature type="compositionally biased region" description="Acidic residues" evidence="1">
    <location>
        <begin position="112"/>
        <end position="132"/>
    </location>
</feature>
<dbReference type="PROSITE" id="PS51154">
    <property type="entry name" value="MACRO"/>
    <property type="match status" value="2"/>
</dbReference>
<feature type="domain" description="Macro" evidence="2">
    <location>
        <begin position="1064"/>
        <end position="1244"/>
    </location>
</feature>
<feature type="compositionally biased region" description="Polar residues" evidence="1">
    <location>
        <begin position="502"/>
        <end position="521"/>
    </location>
</feature>
<feature type="region of interest" description="Disordered" evidence="1">
    <location>
        <begin position="582"/>
        <end position="619"/>
    </location>
</feature>
<dbReference type="Pfam" id="PF01661">
    <property type="entry name" value="Macro"/>
    <property type="match status" value="2"/>
</dbReference>
<organism evidence="3 4">
    <name type="scientific">Pyrenophora tritici-repentis</name>
    <dbReference type="NCBI Taxonomy" id="45151"/>
    <lineage>
        <taxon>Eukaryota</taxon>
        <taxon>Fungi</taxon>
        <taxon>Dikarya</taxon>
        <taxon>Ascomycota</taxon>
        <taxon>Pezizomycotina</taxon>
        <taxon>Dothideomycetes</taxon>
        <taxon>Pleosporomycetidae</taxon>
        <taxon>Pleosporales</taxon>
        <taxon>Pleosporineae</taxon>
        <taxon>Pleosporaceae</taxon>
        <taxon>Pyrenophora</taxon>
    </lineage>
</organism>
<evidence type="ECO:0000256" key="1">
    <source>
        <dbReference type="SAM" id="MobiDB-lite"/>
    </source>
</evidence>
<dbReference type="Gene3D" id="3.40.220.10">
    <property type="entry name" value="Leucine Aminopeptidase, subunit E, domain 1"/>
    <property type="match status" value="2"/>
</dbReference>
<keyword evidence="4" id="KW-1185">Reference proteome</keyword>
<evidence type="ECO:0000313" key="3">
    <source>
        <dbReference type="EMBL" id="KAI1520930.1"/>
    </source>
</evidence>
<dbReference type="PROSITE" id="PS00028">
    <property type="entry name" value="ZINC_FINGER_C2H2_1"/>
    <property type="match status" value="1"/>
</dbReference>
<dbReference type="InterPro" id="IPR058925">
    <property type="entry name" value="zf-C2H2_AcuF"/>
</dbReference>
<dbReference type="SMART" id="SM00506">
    <property type="entry name" value="A1pp"/>
    <property type="match status" value="2"/>
</dbReference>
<feature type="region of interest" description="Disordered" evidence="1">
    <location>
        <begin position="490"/>
        <end position="546"/>
    </location>
</feature>
<feature type="region of interest" description="Disordered" evidence="1">
    <location>
        <begin position="1507"/>
        <end position="1556"/>
    </location>
</feature>
<feature type="compositionally biased region" description="Polar residues" evidence="1">
    <location>
        <begin position="1507"/>
        <end position="1518"/>
    </location>
</feature>
<feature type="compositionally biased region" description="Low complexity" evidence="1">
    <location>
        <begin position="1521"/>
        <end position="1532"/>
    </location>
</feature>
<dbReference type="InterPro" id="IPR013087">
    <property type="entry name" value="Znf_C2H2_type"/>
</dbReference>
<dbReference type="SUPFAM" id="SSF52949">
    <property type="entry name" value="Macro domain-like"/>
    <property type="match status" value="2"/>
</dbReference>
<proteinExistence type="predicted"/>
<evidence type="ECO:0000259" key="2">
    <source>
        <dbReference type="PROSITE" id="PS51154"/>
    </source>
</evidence>